<evidence type="ECO:0000313" key="4">
    <source>
        <dbReference type="EMBL" id="SHI40185.1"/>
    </source>
</evidence>
<dbReference type="PANTHER" id="PTHR32114:SF2">
    <property type="entry name" value="ABC TRANSPORTER ABCH.3"/>
    <property type="match status" value="1"/>
</dbReference>
<feature type="compositionally biased region" description="Basic and acidic residues" evidence="2">
    <location>
        <begin position="416"/>
        <end position="434"/>
    </location>
</feature>
<dbReference type="GO" id="GO:0016887">
    <property type="term" value="F:ATP hydrolysis activity"/>
    <property type="evidence" value="ECO:0007669"/>
    <property type="project" value="InterPro"/>
</dbReference>
<keyword evidence="4" id="KW-0540">Nuclease</keyword>
<dbReference type="RefSeq" id="WP_025834593.1">
    <property type="nucleotide sequence ID" value="NZ_FQZN01000002.1"/>
</dbReference>
<feature type="coiled-coil region" evidence="1">
    <location>
        <begin position="911"/>
        <end position="966"/>
    </location>
</feature>
<dbReference type="EMBL" id="FQZN01000002">
    <property type="protein sequence ID" value="SHI40185.1"/>
    <property type="molecule type" value="Genomic_DNA"/>
</dbReference>
<organism evidence="4 5">
    <name type="scientific">Bacteroides stercorirosoris</name>
    <dbReference type="NCBI Taxonomy" id="871324"/>
    <lineage>
        <taxon>Bacteria</taxon>
        <taxon>Pseudomonadati</taxon>
        <taxon>Bacteroidota</taxon>
        <taxon>Bacteroidia</taxon>
        <taxon>Bacteroidales</taxon>
        <taxon>Bacteroidaceae</taxon>
        <taxon>Bacteroides</taxon>
    </lineage>
</organism>
<feature type="coiled-coil region" evidence="1">
    <location>
        <begin position="646"/>
        <end position="697"/>
    </location>
</feature>
<dbReference type="InterPro" id="IPR038729">
    <property type="entry name" value="Rad50/SbcC_AAA"/>
</dbReference>
<dbReference type="InterPro" id="IPR027417">
    <property type="entry name" value="P-loop_NTPase"/>
</dbReference>
<dbReference type="PROSITE" id="PS00675">
    <property type="entry name" value="SIGMA54_INTERACT_1"/>
    <property type="match status" value="1"/>
</dbReference>
<feature type="coiled-coil region" evidence="1">
    <location>
        <begin position="573"/>
        <end position="600"/>
    </location>
</feature>
<dbReference type="Proteomes" id="UP000184192">
    <property type="component" value="Unassembled WGS sequence"/>
</dbReference>
<dbReference type="Pfam" id="PF13476">
    <property type="entry name" value="AAA_23"/>
    <property type="match status" value="1"/>
</dbReference>
<keyword evidence="4" id="KW-0378">Hydrolase</keyword>
<dbReference type="SUPFAM" id="SSF52540">
    <property type="entry name" value="P-loop containing nucleoside triphosphate hydrolases"/>
    <property type="match status" value="1"/>
</dbReference>
<accession>A0A1M6AUN3</accession>
<dbReference type="Gene3D" id="3.40.50.300">
    <property type="entry name" value="P-loop containing nucleotide triphosphate hydrolases"/>
    <property type="match status" value="2"/>
</dbReference>
<keyword evidence="4" id="KW-0269">Exonuclease</keyword>
<evidence type="ECO:0000313" key="5">
    <source>
        <dbReference type="Proteomes" id="UP000184192"/>
    </source>
</evidence>
<protein>
    <submittedName>
        <fullName evidence="4">Exonuclease SbcC</fullName>
    </submittedName>
</protein>
<dbReference type="GO" id="GO:0006302">
    <property type="term" value="P:double-strand break repair"/>
    <property type="evidence" value="ECO:0007669"/>
    <property type="project" value="InterPro"/>
</dbReference>
<dbReference type="Pfam" id="PF13558">
    <property type="entry name" value="SbcC_Walker_B"/>
    <property type="match status" value="1"/>
</dbReference>
<sequence>MKLQKLTIKNLASIEDAVIDFENGPLSEESLFLICGETGAGKTTLLDAICLSLYNETPRMERAENEKYKDVGQSFSSKKEEVSINDSRQLMRRNTSEAWTELEFTGSNETPYTAKWYVARAHRKASGAIQDAKWTLENRKTGVQLIKKNEIKAEIQVAVGLTFEQFCRTTLLAQGDFTKFLQSKESEKSDILEKLTGTGIYSEIGAGIYTITKEKRTDYENQNRKLEGIHILTDEETTEINETMTALDAEISGNALQKNTAVLKHDWLKRQTELVLNQEKQQKAWEAKKEQLQSDDFRQKEILIRDWNSTADARNWFSSLKQQQRQQESNIQQTENLKADFIRLSNGCIWLKDNMKEQQARLLLAEEYLKTHAPLLPMFEQSQSIIADLNALLSSHSRIAAYEKQTAELTRQQPALERERAEKEDDCNLKNKENQTRQLEIDRLNAQLTSMNRSALQQKKDTLETVKENLHKAQNALAVLKEKQEALDSAKEYEKSLDKKLQTCKSRYAGLKASFDNQKKAYDDIRTLYDKQKEAVEEWAKEARARLSIGDSCPVCGQEIKSLCKDEDFQSVLAPIRQSLEAKEKEYKEAEQTLNGNRTESKTYEGMMASSRLATEKAQKGYDLACTEAQDKCSRCHIPDISDSTKETLEKLIQENKQDIENINAKLNEAQTLASHISRLQHQKDEYQQVAETARKAFDAIDKKLTGLKNDITNKRSLKENEKEIIHTTLERVSPLILWDEWQTEWNSSPVTFIERLQKAAGNYKLAQDRQAELKTAIALIGKELDSISATREIICDTFPEWKSLPIEEKQEIKNLGMAWNTLNSQAGGLKQNILSARKNMDELQANLAAFYASHPDIDESYIIAFSAYSGEYIEHLRTGQQRLKEEEVAVQTAFRLATGQLEEHLGKKPEMEENESLETLNSQIHALEEKITAETQTILRLKIQLEENAKNIAQIKDEKKRADELREIYLKWDRLCHHFGDEKGKNFRNIAQSFVLKELLNGANFYLQRLTDRYELECQAGSLTILLRDFYQGGAARPACTLSGGESFLVSLSLALGLSSLSRHSLSVDTLFIDEGFGTLSSDYLNTVMDTLEKLHQMGGKKVGIISHVEGLRERIKTQIQVKRIDNSRSEIRTVTLL</sequence>
<dbReference type="AlphaFoldDB" id="A0A1M6AUN3"/>
<feature type="region of interest" description="Disordered" evidence="2">
    <location>
        <begin position="413"/>
        <end position="434"/>
    </location>
</feature>
<feature type="domain" description="Rad50/SbcC-type AAA" evidence="3">
    <location>
        <begin position="5"/>
        <end position="228"/>
    </location>
</feature>
<evidence type="ECO:0000259" key="3">
    <source>
        <dbReference type="Pfam" id="PF13476"/>
    </source>
</evidence>
<dbReference type="eggNOG" id="COG0419">
    <property type="taxonomic scope" value="Bacteria"/>
</dbReference>
<gene>
    <name evidence="4" type="ORF">SAMN05444350_10223</name>
</gene>
<reference evidence="5" key="1">
    <citation type="submission" date="2016-11" db="EMBL/GenBank/DDBJ databases">
        <authorList>
            <person name="Varghese N."/>
            <person name="Submissions S."/>
        </authorList>
    </citation>
    <scope>NUCLEOTIDE SEQUENCE [LARGE SCALE GENOMIC DNA]</scope>
    <source>
        <strain evidence="5">DSM 26884</strain>
    </source>
</reference>
<evidence type="ECO:0000256" key="1">
    <source>
        <dbReference type="SAM" id="Coils"/>
    </source>
</evidence>
<evidence type="ECO:0000256" key="2">
    <source>
        <dbReference type="SAM" id="MobiDB-lite"/>
    </source>
</evidence>
<dbReference type="GO" id="GO:0004527">
    <property type="term" value="F:exonuclease activity"/>
    <property type="evidence" value="ECO:0007669"/>
    <property type="project" value="UniProtKB-KW"/>
</dbReference>
<dbReference type="InterPro" id="IPR025662">
    <property type="entry name" value="Sigma_54_int_dom_ATP-bd_1"/>
</dbReference>
<keyword evidence="5" id="KW-1185">Reference proteome</keyword>
<proteinExistence type="predicted"/>
<feature type="coiled-coil region" evidence="1">
    <location>
        <begin position="275"/>
        <end position="337"/>
    </location>
</feature>
<keyword evidence="1" id="KW-0175">Coiled coil</keyword>
<dbReference type="PANTHER" id="PTHR32114">
    <property type="entry name" value="ABC TRANSPORTER ABCH.3"/>
    <property type="match status" value="1"/>
</dbReference>
<dbReference type="SUPFAM" id="SSF75712">
    <property type="entry name" value="Rad50 coiled-coil Zn hook"/>
    <property type="match status" value="1"/>
</dbReference>
<dbReference type="GeneID" id="92710566"/>
<name>A0A1M6AUN3_9BACE</name>